<dbReference type="Pfam" id="PF00005">
    <property type="entry name" value="ABC_tran"/>
    <property type="match status" value="1"/>
</dbReference>
<keyword evidence="2" id="KW-0547">Nucleotide-binding</keyword>
<evidence type="ECO:0000313" key="6">
    <source>
        <dbReference type="Proteomes" id="UP001225034"/>
    </source>
</evidence>
<dbReference type="InterPro" id="IPR027417">
    <property type="entry name" value="P-loop_NTPase"/>
</dbReference>
<keyword evidence="6" id="KW-1185">Reference proteome</keyword>
<feature type="domain" description="ABC transporter" evidence="4">
    <location>
        <begin position="8"/>
        <end position="239"/>
    </location>
</feature>
<protein>
    <submittedName>
        <fullName evidence="5">ABC-type nitrate/sulfonate/bicarbonate transport system ATPase subunit</fullName>
    </submittedName>
</protein>
<evidence type="ECO:0000256" key="1">
    <source>
        <dbReference type="ARBA" id="ARBA00022448"/>
    </source>
</evidence>
<dbReference type="RefSeq" id="WP_306982571.1">
    <property type="nucleotide sequence ID" value="NZ_JAUSUA010000002.1"/>
</dbReference>
<dbReference type="CDD" id="cd03293">
    <property type="entry name" value="ABC_NrtD_SsuB_transporters"/>
    <property type="match status" value="1"/>
</dbReference>
<evidence type="ECO:0000256" key="3">
    <source>
        <dbReference type="ARBA" id="ARBA00022840"/>
    </source>
</evidence>
<dbReference type="PANTHER" id="PTHR42788">
    <property type="entry name" value="TAURINE IMPORT ATP-BINDING PROTEIN-RELATED"/>
    <property type="match status" value="1"/>
</dbReference>
<dbReference type="PANTHER" id="PTHR42788:SF2">
    <property type="entry name" value="ABC TRANSPORTER ATP-BINDING PROTEIN"/>
    <property type="match status" value="1"/>
</dbReference>
<dbReference type="EMBL" id="JAUSUA010000002">
    <property type="protein sequence ID" value="MDQ0207357.1"/>
    <property type="molecule type" value="Genomic_DNA"/>
</dbReference>
<dbReference type="InterPro" id="IPR003593">
    <property type="entry name" value="AAA+_ATPase"/>
</dbReference>
<dbReference type="InterPro" id="IPR017871">
    <property type="entry name" value="ABC_transporter-like_CS"/>
</dbReference>
<organism evidence="5 6">
    <name type="scientific">Alkalicoccobacillus murimartini</name>
    <dbReference type="NCBI Taxonomy" id="171685"/>
    <lineage>
        <taxon>Bacteria</taxon>
        <taxon>Bacillati</taxon>
        <taxon>Bacillota</taxon>
        <taxon>Bacilli</taxon>
        <taxon>Bacillales</taxon>
        <taxon>Bacillaceae</taxon>
        <taxon>Alkalicoccobacillus</taxon>
    </lineage>
</organism>
<dbReference type="PROSITE" id="PS50893">
    <property type="entry name" value="ABC_TRANSPORTER_2"/>
    <property type="match status" value="1"/>
</dbReference>
<dbReference type="SMART" id="SM00382">
    <property type="entry name" value="AAA"/>
    <property type="match status" value="1"/>
</dbReference>
<evidence type="ECO:0000256" key="2">
    <source>
        <dbReference type="ARBA" id="ARBA00022741"/>
    </source>
</evidence>
<accession>A0ABT9YJG7</accession>
<dbReference type="SUPFAM" id="SSF52540">
    <property type="entry name" value="P-loop containing nucleoside triphosphate hydrolases"/>
    <property type="match status" value="1"/>
</dbReference>
<dbReference type="Gene3D" id="3.40.50.300">
    <property type="entry name" value="P-loop containing nucleotide triphosphate hydrolases"/>
    <property type="match status" value="1"/>
</dbReference>
<evidence type="ECO:0000313" key="5">
    <source>
        <dbReference type="EMBL" id="MDQ0207357.1"/>
    </source>
</evidence>
<dbReference type="InterPro" id="IPR003439">
    <property type="entry name" value="ABC_transporter-like_ATP-bd"/>
</dbReference>
<sequence length="264" mass="29682">MESQPYKVELRNVTKTFESKKGTVSAIDNVEMQISPHKFVSIIGPSGCGKSTLFNIISGLDEPSDGELVIDGMNVNGSTGLVGYMLQKDLLLPWRSILDNVILGMEILKKPKNEAKDIALPLLEKYGLKGFEHSYPSQLSGGMRQRAALLRTVLYNKDIILLDEPFGALDAQTRANMQEWLLDLWDDFQKTILFVTHDIDEAIYLSDEIYIMTARPGTVKCRLKVDLARPRKPTITTSKEFIRLKEEALHLLSQEVKKSQKEGA</sequence>
<comment type="caution">
    <text evidence="5">The sequence shown here is derived from an EMBL/GenBank/DDBJ whole genome shotgun (WGS) entry which is preliminary data.</text>
</comment>
<dbReference type="PROSITE" id="PS00211">
    <property type="entry name" value="ABC_TRANSPORTER_1"/>
    <property type="match status" value="1"/>
</dbReference>
<dbReference type="InterPro" id="IPR050166">
    <property type="entry name" value="ABC_transporter_ATP-bind"/>
</dbReference>
<proteinExistence type="predicted"/>
<dbReference type="Proteomes" id="UP001225034">
    <property type="component" value="Unassembled WGS sequence"/>
</dbReference>
<gene>
    <name evidence="5" type="ORF">J2S05_002156</name>
</gene>
<evidence type="ECO:0000259" key="4">
    <source>
        <dbReference type="PROSITE" id="PS50893"/>
    </source>
</evidence>
<keyword evidence="3" id="KW-0067">ATP-binding</keyword>
<name>A0ABT9YJG7_9BACI</name>
<keyword evidence="1" id="KW-0813">Transport</keyword>
<reference evidence="5 6" key="1">
    <citation type="submission" date="2023-07" db="EMBL/GenBank/DDBJ databases">
        <title>Genomic Encyclopedia of Type Strains, Phase IV (KMG-IV): sequencing the most valuable type-strain genomes for metagenomic binning, comparative biology and taxonomic classification.</title>
        <authorList>
            <person name="Goeker M."/>
        </authorList>
    </citation>
    <scope>NUCLEOTIDE SEQUENCE [LARGE SCALE GENOMIC DNA]</scope>
    <source>
        <strain evidence="5 6">DSM 19154</strain>
    </source>
</reference>